<dbReference type="GO" id="GO:0050661">
    <property type="term" value="F:NADP binding"/>
    <property type="evidence" value="ECO:0007669"/>
    <property type="project" value="InterPro"/>
</dbReference>
<organism evidence="6 7">
    <name type="scientific">Papiliotrema laurentii</name>
    <name type="common">Cryptococcus laurentii</name>
    <dbReference type="NCBI Taxonomy" id="5418"/>
    <lineage>
        <taxon>Eukaryota</taxon>
        <taxon>Fungi</taxon>
        <taxon>Dikarya</taxon>
        <taxon>Basidiomycota</taxon>
        <taxon>Agaricomycotina</taxon>
        <taxon>Tremellomycetes</taxon>
        <taxon>Tremellales</taxon>
        <taxon>Rhynchogastremaceae</taxon>
        <taxon>Papiliotrema</taxon>
    </lineage>
</organism>
<dbReference type="GO" id="GO:0004499">
    <property type="term" value="F:N,N-dimethylaniline monooxygenase activity"/>
    <property type="evidence" value="ECO:0007669"/>
    <property type="project" value="InterPro"/>
</dbReference>
<protein>
    <submittedName>
        <fullName evidence="6">Monooxygenase</fullName>
    </submittedName>
</protein>
<keyword evidence="2" id="KW-0285">Flavoprotein</keyword>
<dbReference type="InterPro" id="IPR036188">
    <property type="entry name" value="FAD/NAD-bd_sf"/>
</dbReference>
<sequence length="580" mass="64774">MSIDTLEDEREVVRVAVIGVGSAGLGQLKQLVDAFNRPDVRATKRLVLVGYEARPDVGGIWNHDPHPERFVLRHLRDARGVEKTVMYPPKDENPTAIYDGLQSLTPHEIMAFRELTFPKGTDTFPPGTEVCDYLKAYADKFDLRRHVRFSTRVERLYKSSSEDGLPTWIVESRGGAQGEAQVDRFDYVSVCNGHYNDPWIPTMPGLRDFPGQILHSREFRRATDYAGKTVLVIGSFSSGSDISRLLANLNVGHYAPDGTPLQIDPEAASPPSHGFTKVYQSTTGLLHRAYVEDPQTPWHGYITKLPLIHHFEPSSPSHPKGRVHFKGDPQPAHPPLTDVDLVIFCTGYSNCLPFIKASDLPWKENRVLEEVISGEEREGGDEWEVGGLRGLCMSGLDPMLIFLQQDRSLGFIGLPYSIIPFPFSEVQSRLTAYLWAGLLPSLPATLTPPLNTYNQYFDPITKTPAFAADPAVPSTSPEQASPPPTSTTDPSGHAQAPRGEAVAKIRQSLLNRREFVFPHPYEWEYTEYVFSLLQAAEDRLDALQAGSKGGSPLSEHWRAVEPWRREIRGDEGLRKRVLGY</sequence>
<dbReference type="Pfam" id="PF00743">
    <property type="entry name" value="FMO-like"/>
    <property type="match status" value="1"/>
</dbReference>
<evidence type="ECO:0000313" key="6">
    <source>
        <dbReference type="EMBL" id="KAK1921045.1"/>
    </source>
</evidence>
<keyword evidence="7" id="KW-1185">Reference proteome</keyword>
<accession>A0AAD9CV18</accession>
<evidence type="ECO:0000256" key="1">
    <source>
        <dbReference type="ARBA" id="ARBA00009183"/>
    </source>
</evidence>
<dbReference type="InterPro" id="IPR020946">
    <property type="entry name" value="Flavin_mOase-like"/>
</dbReference>
<evidence type="ECO:0000256" key="3">
    <source>
        <dbReference type="ARBA" id="ARBA00022827"/>
    </source>
</evidence>
<evidence type="ECO:0000256" key="2">
    <source>
        <dbReference type="ARBA" id="ARBA00022630"/>
    </source>
</evidence>
<evidence type="ECO:0000256" key="5">
    <source>
        <dbReference type="SAM" id="MobiDB-lite"/>
    </source>
</evidence>
<gene>
    <name evidence="6" type="ORF">DB88DRAFT_121006</name>
</gene>
<feature type="region of interest" description="Disordered" evidence="5">
    <location>
        <begin position="467"/>
        <end position="498"/>
    </location>
</feature>
<dbReference type="SUPFAM" id="SSF51905">
    <property type="entry name" value="FAD/NAD(P)-binding domain"/>
    <property type="match status" value="1"/>
</dbReference>
<dbReference type="Gene3D" id="3.50.50.60">
    <property type="entry name" value="FAD/NAD(P)-binding domain"/>
    <property type="match status" value="2"/>
</dbReference>
<reference evidence="6" key="1">
    <citation type="submission" date="2023-02" db="EMBL/GenBank/DDBJ databases">
        <title>Identification and recombinant expression of a fungal hydrolase from Papiliotrema laurentii that hydrolyzes apple cutin and clears colloidal polyester polyurethane.</title>
        <authorList>
            <consortium name="DOE Joint Genome Institute"/>
            <person name="Roman V.A."/>
            <person name="Bojanowski C."/>
            <person name="Crable B.R."/>
            <person name="Wagner D.N."/>
            <person name="Hung C.S."/>
            <person name="Nadeau L.J."/>
            <person name="Schratz L."/>
            <person name="Haridas S."/>
            <person name="Pangilinan J."/>
            <person name="Lipzen A."/>
            <person name="Na H."/>
            <person name="Yan M."/>
            <person name="Ng V."/>
            <person name="Grigoriev I.V."/>
            <person name="Spatafora J.W."/>
            <person name="Barlow D."/>
            <person name="Biffinger J."/>
            <person name="Kelley-Loughnane N."/>
            <person name="Varaljay V.A."/>
            <person name="Crookes-Goodson W.J."/>
        </authorList>
    </citation>
    <scope>NUCLEOTIDE SEQUENCE</scope>
    <source>
        <strain evidence="6">5307AH</strain>
    </source>
</reference>
<keyword evidence="6" id="KW-0503">Monooxygenase</keyword>
<dbReference type="InterPro" id="IPR050346">
    <property type="entry name" value="FMO-like"/>
</dbReference>
<keyword evidence="3" id="KW-0274">FAD</keyword>
<dbReference type="GO" id="GO:0050660">
    <property type="term" value="F:flavin adenine dinucleotide binding"/>
    <property type="evidence" value="ECO:0007669"/>
    <property type="project" value="InterPro"/>
</dbReference>
<name>A0AAD9CV18_PAPLA</name>
<evidence type="ECO:0000313" key="7">
    <source>
        <dbReference type="Proteomes" id="UP001182556"/>
    </source>
</evidence>
<keyword evidence="4" id="KW-0560">Oxidoreductase</keyword>
<dbReference type="Proteomes" id="UP001182556">
    <property type="component" value="Unassembled WGS sequence"/>
</dbReference>
<dbReference type="EMBL" id="JAODAN010000012">
    <property type="protein sequence ID" value="KAK1921045.1"/>
    <property type="molecule type" value="Genomic_DNA"/>
</dbReference>
<dbReference type="PANTHER" id="PTHR23023">
    <property type="entry name" value="DIMETHYLANILINE MONOOXYGENASE"/>
    <property type="match status" value="1"/>
</dbReference>
<proteinExistence type="inferred from homology"/>
<evidence type="ECO:0000256" key="4">
    <source>
        <dbReference type="ARBA" id="ARBA00023002"/>
    </source>
</evidence>
<comment type="caution">
    <text evidence="6">The sequence shown here is derived from an EMBL/GenBank/DDBJ whole genome shotgun (WGS) entry which is preliminary data.</text>
</comment>
<dbReference type="AlphaFoldDB" id="A0AAD9CV18"/>
<comment type="similarity">
    <text evidence="1">Belongs to the FMO family.</text>
</comment>